<evidence type="ECO:0000313" key="3">
    <source>
        <dbReference type="EMBL" id="MBW3093012.1"/>
    </source>
</evidence>
<dbReference type="RefSeq" id="WP_219059035.1">
    <property type="nucleotide sequence ID" value="NZ_JAHBBH010000024.1"/>
</dbReference>
<organism evidence="3 4">
    <name type="scientific">Bifidobacterium miconis</name>
    <dbReference type="NCBI Taxonomy" id="2834435"/>
    <lineage>
        <taxon>Bacteria</taxon>
        <taxon>Bacillati</taxon>
        <taxon>Actinomycetota</taxon>
        <taxon>Actinomycetes</taxon>
        <taxon>Bifidobacteriales</taxon>
        <taxon>Bifidobacteriaceae</taxon>
        <taxon>Bifidobacterium</taxon>
    </lineage>
</organism>
<comment type="caution">
    <text evidence="3">The sequence shown here is derived from an EMBL/GenBank/DDBJ whole genome shotgun (WGS) entry which is preliminary data.</text>
</comment>
<accession>A0ABS6WGL9</accession>
<dbReference type="Proteomes" id="UP000700815">
    <property type="component" value="Unassembled WGS sequence"/>
</dbReference>
<feature type="compositionally biased region" description="Basic and acidic residues" evidence="1">
    <location>
        <begin position="137"/>
        <end position="151"/>
    </location>
</feature>
<reference evidence="3 4" key="1">
    <citation type="submission" date="2021-05" db="EMBL/GenBank/DDBJ databases">
        <title>Phylogenetic classification of ten novel species belonging to the genus Bifidobacterium comprising B. colchicus sp. nov., B. abeli sp. nov., B. bicoloris sp. nov., B. guerezis sp. nov., B. rosaliae sp. nov., B. santillanensis sp. nov., B. argentati sp. nov., B. amazzoni sp. nov., B. pluviali sp. nov., and B. pinnaculum sp. nov.</title>
        <authorList>
            <person name="Lugli G.A."/>
            <person name="Ruiz Garcia L."/>
            <person name="Margolles A."/>
            <person name="Ventura M."/>
        </authorList>
    </citation>
    <scope>NUCLEOTIDE SEQUENCE [LARGE SCALE GENOMIC DNA]</scope>
    <source>
        <strain evidence="3 4">82T10</strain>
    </source>
</reference>
<keyword evidence="4" id="KW-1185">Reference proteome</keyword>
<name>A0ABS6WGL9_9BIFI</name>
<feature type="transmembrane region" description="Helical" evidence="2">
    <location>
        <begin position="40"/>
        <end position="60"/>
    </location>
</feature>
<gene>
    <name evidence="3" type="ORF">KIH79_08775</name>
</gene>
<evidence type="ECO:0000313" key="4">
    <source>
        <dbReference type="Proteomes" id="UP000700815"/>
    </source>
</evidence>
<feature type="region of interest" description="Disordered" evidence="1">
    <location>
        <begin position="127"/>
        <end position="166"/>
    </location>
</feature>
<keyword evidence="2" id="KW-0472">Membrane</keyword>
<evidence type="ECO:0008006" key="5">
    <source>
        <dbReference type="Google" id="ProtNLM"/>
    </source>
</evidence>
<keyword evidence="2" id="KW-0812">Transmembrane</keyword>
<keyword evidence="2" id="KW-1133">Transmembrane helix</keyword>
<sequence>MDTVPIDAAGETTQVIPPYVPPRNEPEEPDARGCGVAPRAGVMGIVITVAVVLLVIAGIWTTMRVHAQHEAALNSCRSSLAAYAKAHSRLQRATGTAASSVSMACSSGDSTEGLYAASSVLRSAADTMDEQATAVEQRNRDDSHGNADREQSGTADSSNDAAEARRELGRSIDAAQALLDGVKNSIGNGTAGTMVVNGLGKAIDAANQLMNDSGIADSKYYKAAKVTLDEAVTAVNDWVDAQANKAD</sequence>
<proteinExistence type="predicted"/>
<protein>
    <recommendedName>
        <fullName evidence="5">M-like protein Szp3</fullName>
    </recommendedName>
</protein>
<dbReference type="EMBL" id="JAHBBH010000024">
    <property type="protein sequence ID" value="MBW3093012.1"/>
    <property type="molecule type" value="Genomic_DNA"/>
</dbReference>
<evidence type="ECO:0000256" key="2">
    <source>
        <dbReference type="SAM" id="Phobius"/>
    </source>
</evidence>
<evidence type="ECO:0000256" key="1">
    <source>
        <dbReference type="SAM" id="MobiDB-lite"/>
    </source>
</evidence>